<dbReference type="STRING" id="1618578.UV74_C0002G0073"/>
<reference evidence="11 12" key="1">
    <citation type="journal article" date="2015" name="Nature">
        <title>rRNA introns, odd ribosomes, and small enigmatic genomes across a large radiation of phyla.</title>
        <authorList>
            <person name="Brown C.T."/>
            <person name="Hug L.A."/>
            <person name="Thomas B.C."/>
            <person name="Sharon I."/>
            <person name="Castelle C.J."/>
            <person name="Singh A."/>
            <person name="Wilkins M.J."/>
            <person name="Williams K.H."/>
            <person name="Banfield J.F."/>
        </authorList>
    </citation>
    <scope>NUCLEOTIDE SEQUENCE [LARGE SCALE GENOMIC DNA]</scope>
</reference>
<comment type="caution">
    <text evidence="11">The sequence shown here is derived from an EMBL/GenBank/DDBJ whole genome shotgun (WGS) entry which is preliminary data.</text>
</comment>
<feature type="site" description="Contributes to redox potential value" evidence="8">
    <location>
        <position position="41"/>
    </location>
</feature>
<dbReference type="PROSITE" id="PS51352">
    <property type="entry name" value="THIOREDOXIN_2"/>
    <property type="match status" value="1"/>
</dbReference>
<protein>
    <recommendedName>
        <fullName evidence="6 7">Thioredoxin</fullName>
    </recommendedName>
</protein>
<dbReference type="PIRSF" id="PIRSF000077">
    <property type="entry name" value="Thioredoxin"/>
    <property type="match status" value="1"/>
</dbReference>
<dbReference type="PANTHER" id="PTHR45663">
    <property type="entry name" value="GEO12009P1"/>
    <property type="match status" value="1"/>
</dbReference>
<feature type="site" description="Contributes to redox potential value" evidence="8">
    <location>
        <position position="40"/>
    </location>
</feature>
<accession>A0A0G1DMQ7</accession>
<evidence type="ECO:0000256" key="7">
    <source>
        <dbReference type="PIRNR" id="PIRNR000077"/>
    </source>
</evidence>
<dbReference type="InterPro" id="IPR013766">
    <property type="entry name" value="Thioredoxin_domain"/>
</dbReference>
<feature type="domain" description="Thioredoxin" evidence="10">
    <location>
        <begin position="5"/>
        <end position="114"/>
    </location>
</feature>
<comment type="similarity">
    <text evidence="1 7">Belongs to the thioredoxin family.</text>
</comment>
<dbReference type="PRINTS" id="PR00421">
    <property type="entry name" value="THIOREDOXIN"/>
</dbReference>
<dbReference type="Gene3D" id="3.40.30.10">
    <property type="entry name" value="Glutaredoxin"/>
    <property type="match status" value="1"/>
</dbReference>
<evidence type="ECO:0000256" key="4">
    <source>
        <dbReference type="ARBA" id="ARBA00023157"/>
    </source>
</evidence>
<keyword evidence="5 9" id="KW-0676">Redox-active center</keyword>
<feature type="active site" description="Nucleophile" evidence="8">
    <location>
        <position position="39"/>
    </location>
</feature>
<dbReference type="NCBIfam" id="TIGR01068">
    <property type="entry name" value="thioredoxin"/>
    <property type="match status" value="1"/>
</dbReference>
<dbReference type="GO" id="GO:0015035">
    <property type="term" value="F:protein-disulfide reductase activity"/>
    <property type="evidence" value="ECO:0007669"/>
    <property type="project" value="UniProtKB-UniRule"/>
</dbReference>
<evidence type="ECO:0000256" key="8">
    <source>
        <dbReference type="PIRSR" id="PIRSR000077-1"/>
    </source>
</evidence>
<evidence type="ECO:0000259" key="10">
    <source>
        <dbReference type="PROSITE" id="PS51352"/>
    </source>
</evidence>
<evidence type="ECO:0000256" key="5">
    <source>
        <dbReference type="ARBA" id="ARBA00023284"/>
    </source>
</evidence>
<dbReference type="CDD" id="cd02947">
    <property type="entry name" value="TRX_family"/>
    <property type="match status" value="1"/>
</dbReference>
<sequence>MSNAIVGGMVASDITGVDFEEKVLKSRLPVLVDFWAPWCGPCKTAGPVIDELAESYSGKVNVVKLNVDESQEVASKYGVMSIPTTIIFKEGKEFGRQIGFSGKEAFEELIKKAI</sequence>
<evidence type="ECO:0000313" key="11">
    <source>
        <dbReference type="EMBL" id="KKS98852.1"/>
    </source>
</evidence>
<dbReference type="Pfam" id="PF00085">
    <property type="entry name" value="Thioredoxin"/>
    <property type="match status" value="1"/>
</dbReference>
<dbReference type="InterPro" id="IPR036249">
    <property type="entry name" value="Thioredoxin-like_sf"/>
</dbReference>
<proteinExistence type="inferred from homology"/>
<dbReference type="Proteomes" id="UP000034090">
    <property type="component" value="Unassembled WGS sequence"/>
</dbReference>
<feature type="disulfide bond" description="Redox-active" evidence="9">
    <location>
        <begin position="39"/>
        <end position="42"/>
    </location>
</feature>
<evidence type="ECO:0000256" key="3">
    <source>
        <dbReference type="ARBA" id="ARBA00022982"/>
    </source>
</evidence>
<evidence type="ECO:0000256" key="2">
    <source>
        <dbReference type="ARBA" id="ARBA00022448"/>
    </source>
</evidence>
<dbReference type="GO" id="GO:0005737">
    <property type="term" value="C:cytoplasm"/>
    <property type="evidence" value="ECO:0007669"/>
    <property type="project" value="TreeGrafter"/>
</dbReference>
<dbReference type="EMBL" id="LCFQ01000002">
    <property type="protein sequence ID" value="KKS98852.1"/>
    <property type="molecule type" value="Genomic_DNA"/>
</dbReference>
<feature type="site" description="Deprotonates C-terminal active site Cys" evidence="8">
    <location>
        <position position="33"/>
    </location>
</feature>
<dbReference type="SUPFAM" id="SSF52833">
    <property type="entry name" value="Thioredoxin-like"/>
    <property type="match status" value="1"/>
</dbReference>
<keyword evidence="2" id="KW-0813">Transport</keyword>
<dbReference type="PANTHER" id="PTHR45663:SF11">
    <property type="entry name" value="GEO12009P1"/>
    <property type="match status" value="1"/>
</dbReference>
<dbReference type="AlphaFoldDB" id="A0A0G1DMQ7"/>
<gene>
    <name evidence="11" type="ORF">UV74_C0002G0073</name>
</gene>
<organism evidence="11 12">
    <name type="scientific">Candidatus Woesebacteria bacterium GW2011_GWB1_43_14</name>
    <dbReference type="NCBI Taxonomy" id="1618578"/>
    <lineage>
        <taxon>Bacteria</taxon>
        <taxon>Candidatus Woeseibacteriota</taxon>
    </lineage>
</organism>
<evidence type="ECO:0000256" key="6">
    <source>
        <dbReference type="NCBIfam" id="TIGR01068"/>
    </source>
</evidence>
<dbReference type="FunFam" id="3.40.30.10:FF:000001">
    <property type="entry name" value="Thioredoxin"/>
    <property type="match status" value="1"/>
</dbReference>
<keyword evidence="3" id="KW-0249">Electron transport</keyword>
<dbReference type="InterPro" id="IPR005746">
    <property type="entry name" value="Thioredoxin"/>
</dbReference>
<evidence type="ECO:0000313" key="12">
    <source>
        <dbReference type="Proteomes" id="UP000034090"/>
    </source>
</evidence>
<keyword evidence="4 9" id="KW-1015">Disulfide bond</keyword>
<evidence type="ECO:0000256" key="1">
    <source>
        <dbReference type="ARBA" id="ARBA00008987"/>
    </source>
</evidence>
<name>A0A0G1DMQ7_9BACT</name>
<feature type="active site" description="Nucleophile" evidence="8">
    <location>
        <position position="42"/>
    </location>
</feature>
<evidence type="ECO:0000256" key="9">
    <source>
        <dbReference type="PIRSR" id="PIRSR000077-4"/>
    </source>
</evidence>